<gene>
    <name evidence="4" type="primary">rsbU_6</name>
    <name evidence="4" type="ORF">UC8_33190</name>
</gene>
<keyword evidence="5" id="KW-1185">Reference proteome</keyword>
<accession>A0A5B9QU63</accession>
<keyword evidence="2" id="KW-0472">Membrane</keyword>
<dbReference type="Pfam" id="PF07228">
    <property type="entry name" value="SpoIIE"/>
    <property type="match status" value="1"/>
</dbReference>
<dbReference type="EMBL" id="CP042914">
    <property type="protein sequence ID" value="QEG41300.1"/>
    <property type="molecule type" value="Genomic_DNA"/>
</dbReference>
<dbReference type="InterPro" id="IPR036457">
    <property type="entry name" value="PPM-type-like_dom_sf"/>
</dbReference>
<organism evidence="4 5">
    <name type="scientific">Roseimaritima ulvae</name>
    <dbReference type="NCBI Taxonomy" id="980254"/>
    <lineage>
        <taxon>Bacteria</taxon>
        <taxon>Pseudomonadati</taxon>
        <taxon>Planctomycetota</taxon>
        <taxon>Planctomycetia</taxon>
        <taxon>Pirellulales</taxon>
        <taxon>Pirellulaceae</taxon>
        <taxon>Roseimaritima</taxon>
    </lineage>
</organism>
<dbReference type="SUPFAM" id="SSF158472">
    <property type="entry name" value="HAMP domain-like"/>
    <property type="match status" value="1"/>
</dbReference>
<dbReference type="SUPFAM" id="SSF81606">
    <property type="entry name" value="PP2C-like"/>
    <property type="match status" value="1"/>
</dbReference>
<dbReference type="InterPro" id="IPR003660">
    <property type="entry name" value="HAMP_dom"/>
</dbReference>
<dbReference type="KEGG" id="rul:UC8_33190"/>
<dbReference type="AlphaFoldDB" id="A0A5B9QU63"/>
<protein>
    <submittedName>
        <fullName evidence="4">Phosphoserine phosphatase RsbU</fullName>
        <ecNumber evidence="4">3.1.3.3</ecNumber>
    </submittedName>
</protein>
<dbReference type="InterPro" id="IPR001932">
    <property type="entry name" value="PPM-type_phosphatase-like_dom"/>
</dbReference>
<keyword evidence="1 4" id="KW-0378">Hydrolase</keyword>
<evidence type="ECO:0000313" key="4">
    <source>
        <dbReference type="EMBL" id="QEG41300.1"/>
    </source>
</evidence>
<feature type="transmembrane region" description="Helical" evidence="2">
    <location>
        <begin position="168"/>
        <end position="190"/>
    </location>
</feature>
<dbReference type="PANTHER" id="PTHR43156:SF2">
    <property type="entry name" value="STAGE II SPORULATION PROTEIN E"/>
    <property type="match status" value="1"/>
</dbReference>
<dbReference type="OrthoDB" id="247273at2"/>
<dbReference type="GO" id="GO:0007165">
    <property type="term" value="P:signal transduction"/>
    <property type="evidence" value="ECO:0007669"/>
    <property type="project" value="InterPro"/>
</dbReference>
<reference evidence="4 5" key="1">
    <citation type="submission" date="2019-08" db="EMBL/GenBank/DDBJ databases">
        <title>Deep-cultivation of Planctomycetes and their phenomic and genomic characterization uncovers novel biology.</title>
        <authorList>
            <person name="Wiegand S."/>
            <person name="Jogler M."/>
            <person name="Boedeker C."/>
            <person name="Pinto D."/>
            <person name="Vollmers J."/>
            <person name="Rivas-Marin E."/>
            <person name="Kohn T."/>
            <person name="Peeters S.H."/>
            <person name="Heuer A."/>
            <person name="Rast P."/>
            <person name="Oberbeckmann S."/>
            <person name="Bunk B."/>
            <person name="Jeske O."/>
            <person name="Meyerdierks A."/>
            <person name="Storesund J.E."/>
            <person name="Kallscheuer N."/>
            <person name="Luecker S."/>
            <person name="Lage O.M."/>
            <person name="Pohl T."/>
            <person name="Merkel B.J."/>
            <person name="Hornburger P."/>
            <person name="Mueller R.-W."/>
            <person name="Bruemmer F."/>
            <person name="Labrenz M."/>
            <person name="Spormann A.M."/>
            <person name="Op den Camp H."/>
            <person name="Overmann J."/>
            <person name="Amann R."/>
            <person name="Jetten M.S.M."/>
            <person name="Mascher T."/>
            <person name="Medema M.H."/>
            <person name="Devos D.P."/>
            <person name="Kaster A.-K."/>
            <person name="Ovreas L."/>
            <person name="Rohde M."/>
            <person name="Galperin M.Y."/>
            <person name="Jogler C."/>
        </authorList>
    </citation>
    <scope>NUCLEOTIDE SEQUENCE [LARGE SCALE GENOMIC DNA]</scope>
    <source>
        <strain evidence="4 5">UC8</strain>
    </source>
</reference>
<name>A0A5B9QU63_9BACT</name>
<evidence type="ECO:0000259" key="3">
    <source>
        <dbReference type="PROSITE" id="PS50885"/>
    </source>
</evidence>
<dbReference type="CDD" id="cd06225">
    <property type="entry name" value="HAMP"/>
    <property type="match status" value="1"/>
</dbReference>
<evidence type="ECO:0000313" key="5">
    <source>
        <dbReference type="Proteomes" id="UP000325286"/>
    </source>
</evidence>
<evidence type="ECO:0000256" key="1">
    <source>
        <dbReference type="ARBA" id="ARBA00022801"/>
    </source>
</evidence>
<dbReference type="GO" id="GO:0016020">
    <property type="term" value="C:membrane"/>
    <property type="evidence" value="ECO:0007669"/>
    <property type="project" value="InterPro"/>
</dbReference>
<evidence type="ECO:0000256" key="2">
    <source>
        <dbReference type="SAM" id="Phobius"/>
    </source>
</evidence>
<dbReference type="RefSeq" id="WP_068133628.1">
    <property type="nucleotide sequence ID" value="NZ_CP042914.1"/>
</dbReference>
<dbReference type="EC" id="3.1.3.3" evidence="4"/>
<dbReference type="GO" id="GO:0016791">
    <property type="term" value="F:phosphatase activity"/>
    <property type="evidence" value="ECO:0007669"/>
    <property type="project" value="TreeGrafter"/>
</dbReference>
<dbReference type="SMART" id="SM00331">
    <property type="entry name" value="PP2C_SIG"/>
    <property type="match status" value="1"/>
</dbReference>
<dbReference type="Gene3D" id="3.60.40.10">
    <property type="entry name" value="PPM-type phosphatase domain"/>
    <property type="match status" value="1"/>
</dbReference>
<dbReference type="Proteomes" id="UP000325286">
    <property type="component" value="Chromosome"/>
</dbReference>
<dbReference type="SMART" id="SM00304">
    <property type="entry name" value="HAMP"/>
    <property type="match status" value="1"/>
</dbReference>
<dbReference type="InterPro" id="IPR052016">
    <property type="entry name" value="Bact_Sigma-Reg"/>
</dbReference>
<feature type="domain" description="HAMP" evidence="3">
    <location>
        <begin position="192"/>
        <end position="244"/>
    </location>
</feature>
<sequence length="516" mass="56667">MIFDKLKYRWHLLPINRQLIVLVTASLLGFVVVFLTVDHGLRTERILSEKQSVLTNEAKTLYEGLRVVEHHGDAAIHDFIDNVANGMNATESARHHILAHWNGRRYESLPHKMPAGSTSVSWNIELDLGANHSIVRDNEIIGAFKGPLGSVYVLEHRDSVLNATHYSLLSQTVGVITLGAIAAIAASIVLRQLVAKPIQRLVSTLQGVGAGDLSVVARTRSCQELRYLAEQINIMTRSLEHAQRDHRLHMEKARQIQQNLRPSLTELAGVDVAELFQPADDVGGDYYDVIHLSGDRILLCVADVAGHGVPAAMAATLLKAFVSEAAKQSASPATILIEVNQRYCEYVMMGHFATMCLVVIDTANQSLTYASAGHESPIVQVDSAKPTRLEAGDLPLGVEETTIYGEETVEVRGRTRIVIVSDGVSESFNPFDEQFGTERIEEIISQQTENSAADVVQDLRASLESFRAGCQRFDDTTLLVAQFTGANDVPENGDSLSEHKRTIGCRTYRKTQSIAS</sequence>
<feature type="transmembrane region" description="Helical" evidence="2">
    <location>
        <begin position="20"/>
        <end position="37"/>
    </location>
</feature>
<dbReference type="Gene3D" id="6.10.340.10">
    <property type="match status" value="1"/>
</dbReference>
<keyword evidence="2" id="KW-1133">Transmembrane helix</keyword>
<dbReference type="PROSITE" id="PS50885">
    <property type="entry name" value="HAMP"/>
    <property type="match status" value="1"/>
</dbReference>
<dbReference type="PANTHER" id="PTHR43156">
    <property type="entry name" value="STAGE II SPORULATION PROTEIN E-RELATED"/>
    <property type="match status" value="1"/>
</dbReference>
<keyword evidence="2" id="KW-0812">Transmembrane</keyword>
<proteinExistence type="predicted"/>